<reference evidence="8" key="2">
    <citation type="submission" date="2020-10" db="EMBL/GenBank/DDBJ databases">
        <authorList>
            <person name="Scholz U."/>
            <person name="Mascher M."/>
            <person name="Fiebig A."/>
        </authorList>
    </citation>
    <scope>NUCLEOTIDE SEQUENCE [LARGE SCALE GENOMIC DNA]</scope>
    <source>
        <strain evidence="8">cv. Morex</strain>
    </source>
</reference>
<evidence type="ECO:0000313" key="9">
    <source>
        <dbReference type="Proteomes" id="UP000011116"/>
    </source>
</evidence>
<accession>A0A8I7B336</accession>
<dbReference type="PANTHER" id="PTHR16223:SF379">
    <property type="entry name" value="TRANSCRIPTION FACTOR BHLH130"/>
    <property type="match status" value="1"/>
</dbReference>
<dbReference type="GO" id="GO:0046983">
    <property type="term" value="F:protein dimerization activity"/>
    <property type="evidence" value="ECO:0007669"/>
    <property type="project" value="InterPro"/>
</dbReference>
<evidence type="ECO:0000256" key="2">
    <source>
        <dbReference type="ARBA" id="ARBA00005510"/>
    </source>
</evidence>
<evidence type="ECO:0000259" key="7">
    <source>
        <dbReference type="PROSITE" id="PS50888"/>
    </source>
</evidence>
<evidence type="ECO:0000313" key="8">
    <source>
        <dbReference type="EnsemblPlants" id="HORVU.MOREX.r3.2HG0166570.1"/>
    </source>
</evidence>
<evidence type="ECO:0000256" key="5">
    <source>
        <dbReference type="ARBA" id="ARBA00023242"/>
    </source>
</evidence>
<sequence>MAENNSRIQELVPNVKKDRSSHRRSIVEPWRRTEISKRVRNLQELVPNMEKQTNTSDMLDLAVDYIKELQMQIKVMKEEEAICTCLPSKQNHSPVDEAQQPAQSKPTLDEASAVPCTPS</sequence>
<dbReference type="CDD" id="cd11393">
    <property type="entry name" value="bHLH_AtbHLH_like"/>
    <property type="match status" value="1"/>
</dbReference>
<dbReference type="EnsemblPlants" id="HORVU.MOREX.r3.2HG0166570.1">
    <property type="protein sequence ID" value="HORVU.MOREX.r3.2HG0166570.1"/>
    <property type="gene ID" value="HORVU.MOREX.r3.2HG0166570"/>
</dbReference>
<dbReference type="AlphaFoldDB" id="A0A8I7B336"/>
<dbReference type="InterPro" id="IPR011598">
    <property type="entry name" value="bHLH_dom"/>
</dbReference>
<dbReference type="SMART" id="SM00353">
    <property type="entry name" value="HLH"/>
    <property type="match status" value="1"/>
</dbReference>
<keyword evidence="9" id="KW-1185">Reference proteome</keyword>
<comment type="subcellular location">
    <subcellularLocation>
        <location evidence="1">Nucleus</location>
    </subcellularLocation>
</comment>
<dbReference type="Proteomes" id="UP000011116">
    <property type="component" value="Chromosome 2H"/>
</dbReference>
<evidence type="ECO:0000256" key="3">
    <source>
        <dbReference type="ARBA" id="ARBA00023015"/>
    </source>
</evidence>
<reference evidence="9" key="1">
    <citation type="journal article" date="2012" name="Nature">
        <title>A physical, genetic and functional sequence assembly of the barley genome.</title>
        <authorList>
            <consortium name="The International Barley Genome Sequencing Consortium"/>
            <person name="Mayer K.F."/>
            <person name="Waugh R."/>
            <person name="Brown J.W."/>
            <person name="Schulman A."/>
            <person name="Langridge P."/>
            <person name="Platzer M."/>
            <person name="Fincher G.B."/>
            <person name="Muehlbauer G.J."/>
            <person name="Sato K."/>
            <person name="Close T.J."/>
            <person name="Wise R.P."/>
            <person name="Stein N."/>
        </authorList>
    </citation>
    <scope>NUCLEOTIDE SEQUENCE [LARGE SCALE GENOMIC DNA]</scope>
    <source>
        <strain evidence="9">cv. Morex</strain>
    </source>
</reference>
<dbReference type="PROSITE" id="PS50888">
    <property type="entry name" value="BHLH"/>
    <property type="match status" value="1"/>
</dbReference>
<dbReference type="GO" id="GO:0005634">
    <property type="term" value="C:nucleus"/>
    <property type="evidence" value="ECO:0000318"/>
    <property type="project" value="GO_Central"/>
</dbReference>
<dbReference type="Gene3D" id="4.10.280.10">
    <property type="entry name" value="Helix-loop-helix DNA-binding domain"/>
    <property type="match status" value="1"/>
</dbReference>
<reference evidence="8" key="3">
    <citation type="submission" date="2022-01" db="UniProtKB">
        <authorList>
            <consortium name="EnsemblPlants"/>
        </authorList>
    </citation>
    <scope>IDENTIFICATION</scope>
    <source>
        <strain evidence="8">subsp. vulgare</strain>
    </source>
</reference>
<organism evidence="8 9">
    <name type="scientific">Hordeum vulgare subsp. vulgare</name>
    <name type="common">Domesticated barley</name>
    <dbReference type="NCBI Taxonomy" id="112509"/>
    <lineage>
        <taxon>Eukaryota</taxon>
        <taxon>Viridiplantae</taxon>
        <taxon>Streptophyta</taxon>
        <taxon>Embryophyta</taxon>
        <taxon>Tracheophyta</taxon>
        <taxon>Spermatophyta</taxon>
        <taxon>Magnoliopsida</taxon>
        <taxon>Liliopsida</taxon>
        <taxon>Poales</taxon>
        <taxon>Poaceae</taxon>
        <taxon>BOP clade</taxon>
        <taxon>Pooideae</taxon>
        <taxon>Triticodae</taxon>
        <taxon>Triticeae</taxon>
        <taxon>Hordeinae</taxon>
        <taxon>Hordeum</taxon>
    </lineage>
</organism>
<keyword evidence="3" id="KW-0805">Transcription regulation</keyword>
<dbReference type="InterPro" id="IPR045843">
    <property type="entry name" value="IND-like"/>
</dbReference>
<dbReference type="GO" id="GO:0000981">
    <property type="term" value="F:DNA-binding transcription factor activity, RNA polymerase II-specific"/>
    <property type="evidence" value="ECO:0000318"/>
    <property type="project" value="GO_Central"/>
</dbReference>
<protein>
    <recommendedName>
        <fullName evidence="7">BHLH domain-containing protein</fullName>
    </recommendedName>
</protein>
<comment type="similarity">
    <text evidence="2">Belongs to the bHLH protein family.</text>
</comment>
<keyword evidence="5" id="KW-0539">Nucleus</keyword>
<dbReference type="InterPro" id="IPR045239">
    <property type="entry name" value="bHLH95_bHLH"/>
</dbReference>
<dbReference type="SUPFAM" id="SSF47459">
    <property type="entry name" value="HLH, helix-loop-helix DNA-binding domain"/>
    <property type="match status" value="1"/>
</dbReference>
<feature type="domain" description="BHLH" evidence="7">
    <location>
        <begin position="19"/>
        <end position="69"/>
    </location>
</feature>
<keyword evidence="4" id="KW-0804">Transcription</keyword>
<feature type="region of interest" description="Disordered" evidence="6">
    <location>
        <begin position="88"/>
        <end position="119"/>
    </location>
</feature>
<proteinExistence type="inferred from homology"/>
<dbReference type="Gramene" id="HORVU.MOREX.r3.2HG0166570.1">
    <property type="protein sequence ID" value="HORVU.MOREX.r3.2HG0166570.1"/>
    <property type="gene ID" value="HORVU.MOREX.r3.2HG0166570"/>
</dbReference>
<dbReference type="Pfam" id="PF00010">
    <property type="entry name" value="HLH"/>
    <property type="match status" value="1"/>
</dbReference>
<evidence type="ECO:0000256" key="1">
    <source>
        <dbReference type="ARBA" id="ARBA00004123"/>
    </source>
</evidence>
<dbReference type="InterPro" id="IPR036638">
    <property type="entry name" value="HLH_DNA-bd_sf"/>
</dbReference>
<dbReference type="SMR" id="A0A8I7B336"/>
<feature type="region of interest" description="Disordered" evidence="6">
    <location>
        <begin position="1"/>
        <end position="27"/>
    </location>
</feature>
<dbReference type="PANTHER" id="PTHR16223">
    <property type="entry name" value="TRANSCRIPTION FACTOR BHLH83-RELATED"/>
    <property type="match status" value="1"/>
</dbReference>
<name>A0A8I7B336_HORVV</name>
<dbReference type="GO" id="GO:0000978">
    <property type="term" value="F:RNA polymerase II cis-regulatory region sequence-specific DNA binding"/>
    <property type="evidence" value="ECO:0000318"/>
    <property type="project" value="GO_Central"/>
</dbReference>
<evidence type="ECO:0000256" key="4">
    <source>
        <dbReference type="ARBA" id="ARBA00023163"/>
    </source>
</evidence>
<dbReference type="GO" id="GO:0006357">
    <property type="term" value="P:regulation of transcription by RNA polymerase II"/>
    <property type="evidence" value="ECO:0000318"/>
    <property type="project" value="GO_Central"/>
</dbReference>
<evidence type="ECO:0000256" key="6">
    <source>
        <dbReference type="SAM" id="MobiDB-lite"/>
    </source>
</evidence>
<dbReference type="Gramene" id="HORVU.MOREX.r2.2HG0137300.1">
    <property type="protein sequence ID" value="HORVU.MOREX.r2.2HG0137300.1"/>
    <property type="gene ID" value="HORVU.MOREX.r2.2HG0137300"/>
</dbReference>